<organism evidence="1 2">
    <name type="scientific">Candidatus Woesebacteria bacterium RIFCSPHIGHO2_01_FULL_39_28</name>
    <dbReference type="NCBI Taxonomy" id="1802496"/>
    <lineage>
        <taxon>Bacteria</taxon>
        <taxon>Candidatus Woeseibacteriota</taxon>
    </lineage>
</organism>
<reference evidence="1 2" key="1">
    <citation type="journal article" date="2016" name="Nat. Commun.">
        <title>Thousands of microbial genomes shed light on interconnected biogeochemical processes in an aquifer system.</title>
        <authorList>
            <person name="Anantharaman K."/>
            <person name="Brown C.T."/>
            <person name="Hug L.A."/>
            <person name="Sharon I."/>
            <person name="Castelle C.J."/>
            <person name="Probst A.J."/>
            <person name="Thomas B.C."/>
            <person name="Singh A."/>
            <person name="Wilkins M.J."/>
            <person name="Karaoz U."/>
            <person name="Brodie E.L."/>
            <person name="Williams K.H."/>
            <person name="Hubbard S.S."/>
            <person name="Banfield J.F."/>
        </authorList>
    </citation>
    <scope>NUCLEOTIDE SEQUENCE [LARGE SCALE GENOMIC DNA]</scope>
</reference>
<gene>
    <name evidence="1" type="ORF">A2627_01005</name>
</gene>
<name>A0A1F7YGX4_9BACT</name>
<dbReference type="AlphaFoldDB" id="A0A1F7YGX4"/>
<proteinExistence type="predicted"/>
<dbReference type="Proteomes" id="UP000178851">
    <property type="component" value="Unassembled WGS sequence"/>
</dbReference>
<evidence type="ECO:0000313" key="1">
    <source>
        <dbReference type="EMBL" id="OGM26586.1"/>
    </source>
</evidence>
<sequence length="269" mass="31306">MKRFSIFFVLLIFLFVLAKNTLSQDFDYQKAFQDYDYSFGLYLKNIASYKFAKSQYLSLKTIESKNVLIDSVKVFLTSRNVAINAYLTALRFKVFETSGLISDEKNNIFGKIDPEVAWYLDNNKEIDALSALELLNTENKSIKTHYGKFSKNAIYRALFAISYGRVSDNETNIRLVRESIKEKIDKIDQNHDKNTQVTKSWLQEVDIRIDKIDSGLKNATQKMNSIDTLKWDPLDAYNQSMRIFDDSQKYVKEAISYFKQIVKELKTAD</sequence>
<comment type="caution">
    <text evidence="1">The sequence shown here is derived from an EMBL/GenBank/DDBJ whole genome shotgun (WGS) entry which is preliminary data.</text>
</comment>
<dbReference type="EMBL" id="MGGI01000012">
    <property type="protein sequence ID" value="OGM26586.1"/>
    <property type="molecule type" value="Genomic_DNA"/>
</dbReference>
<evidence type="ECO:0000313" key="2">
    <source>
        <dbReference type="Proteomes" id="UP000178851"/>
    </source>
</evidence>
<protein>
    <submittedName>
        <fullName evidence="1">Uncharacterized protein</fullName>
    </submittedName>
</protein>
<accession>A0A1F7YGX4</accession>